<sequence>MWERNSNDEVSIAVEDMFVDKDQRRKVANQLLTYFKANPTVKLVNIQKLIMKRCGVVIPRHTCEYVIEKRSYSSLSFLLFNMVIVTTGRKLHLYFEQLAILTTNMLTTRGSTKEKSVDTYHWLLGDTIEHWATYTFAIDLKCPNNTTNFMETCNEKIELFSYKPLFMLLEEIRRKSMNTIASRCKIAKTWTGHVVPRVKILLTKTKVESMSCISLQLGEKCLKCQMTLLYSYLT</sequence>
<dbReference type="Proteomes" id="UP001153076">
    <property type="component" value="Unassembled WGS sequence"/>
</dbReference>
<evidence type="ECO:0000313" key="2">
    <source>
        <dbReference type="Proteomes" id="UP001153076"/>
    </source>
</evidence>
<proteinExistence type="predicted"/>
<dbReference type="EMBL" id="JAKOGI010002091">
    <property type="protein sequence ID" value="KAJ8422979.1"/>
    <property type="molecule type" value="Genomic_DNA"/>
</dbReference>
<evidence type="ECO:0000313" key="1">
    <source>
        <dbReference type="EMBL" id="KAJ8422979.1"/>
    </source>
</evidence>
<organism evidence="1 2">
    <name type="scientific">Carnegiea gigantea</name>
    <dbReference type="NCBI Taxonomy" id="171969"/>
    <lineage>
        <taxon>Eukaryota</taxon>
        <taxon>Viridiplantae</taxon>
        <taxon>Streptophyta</taxon>
        <taxon>Embryophyta</taxon>
        <taxon>Tracheophyta</taxon>
        <taxon>Spermatophyta</taxon>
        <taxon>Magnoliopsida</taxon>
        <taxon>eudicotyledons</taxon>
        <taxon>Gunneridae</taxon>
        <taxon>Pentapetalae</taxon>
        <taxon>Caryophyllales</taxon>
        <taxon>Cactineae</taxon>
        <taxon>Cactaceae</taxon>
        <taxon>Cactoideae</taxon>
        <taxon>Echinocereeae</taxon>
        <taxon>Carnegiea</taxon>
    </lineage>
</organism>
<comment type="caution">
    <text evidence="1">The sequence shown here is derived from an EMBL/GenBank/DDBJ whole genome shotgun (WGS) entry which is preliminary data.</text>
</comment>
<protein>
    <submittedName>
        <fullName evidence="1">Uncharacterized protein</fullName>
    </submittedName>
</protein>
<reference evidence="1" key="1">
    <citation type="submission" date="2022-04" db="EMBL/GenBank/DDBJ databases">
        <title>Carnegiea gigantea Genome sequencing and assembly v2.</title>
        <authorList>
            <person name="Copetti D."/>
            <person name="Sanderson M.J."/>
            <person name="Burquez A."/>
            <person name="Wojciechowski M.F."/>
        </authorList>
    </citation>
    <scope>NUCLEOTIDE SEQUENCE</scope>
    <source>
        <strain evidence="1">SGP5-SGP5p</strain>
        <tissue evidence="1">Aerial part</tissue>
    </source>
</reference>
<dbReference type="OrthoDB" id="684345at2759"/>
<gene>
    <name evidence="1" type="ORF">Cgig2_021873</name>
</gene>
<dbReference type="AlphaFoldDB" id="A0A9Q1GPM9"/>
<accession>A0A9Q1GPM9</accession>
<name>A0A9Q1GPM9_9CARY</name>
<keyword evidence="2" id="KW-1185">Reference proteome</keyword>